<protein>
    <submittedName>
        <fullName evidence="8">Methyl-accepting chemotaxis protein</fullName>
    </submittedName>
</protein>
<evidence type="ECO:0000256" key="4">
    <source>
        <dbReference type="ARBA" id="ARBA00022989"/>
    </source>
</evidence>
<evidence type="ECO:0000256" key="3">
    <source>
        <dbReference type="ARBA" id="ARBA00022692"/>
    </source>
</evidence>
<evidence type="ECO:0000259" key="7">
    <source>
        <dbReference type="Pfam" id="PF17202"/>
    </source>
</evidence>
<dbReference type="InterPro" id="IPR029151">
    <property type="entry name" value="Sensor-like_sf"/>
</dbReference>
<dbReference type="InterPro" id="IPR033463">
    <property type="entry name" value="sCache_3"/>
</dbReference>
<feature type="transmembrane region" description="Helical" evidence="6">
    <location>
        <begin position="43"/>
        <end position="62"/>
    </location>
</feature>
<accession>A0A0G1S3P7</accession>
<comment type="caution">
    <text evidence="8">The sequence shown here is derived from an EMBL/GenBank/DDBJ whole genome shotgun (WGS) entry which is preliminary data.</text>
</comment>
<evidence type="ECO:0000313" key="8">
    <source>
        <dbReference type="EMBL" id="KKU64089.1"/>
    </source>
</evidence>
<feature type="domain" description="Single cache" evidence="7">
    <location>
        <begin position="388"/>
        <end position="488"/>
    </location>
</feature>
<dbReference type="Pfam" id="PF17202">
    <property type="entry name" value="sCache_3_3"/>
    <property type="match status" value="1"/>
</dbReference>
<keyword evidence="3 6" id="KW-0812">Transmembrane</keyword>
<evidence type="ECO:0000313" key="9">
    <source>
        <dbReference type="Proteomes" id="UP000034502"/>
    </source>
</evidence>
<dbReference type="STRING" id="1618364.UX86_C0013G0016"/>
<keyword evidence="2" id="KW-1003">Cell membrane</keyword>
<dbReference type="AlphaFoldDB" id="A0A0G1S3P7"/>
<organism evidence="8 9">
    <name type="scientific">Candidatus Amesbacteria bacterium GW2011_GWC1_47_15</name>
    <dbReference type="NCBI Taxonomy" id="1618364"/>
    <lineage>
        <taxon>Bacteria</taxon>
        <taxon>Candidatus Amesiibacteriota</taxon>
    </lineage>
</organism>
<evidence type="ECO:0000256" key="5">
    <source>
        <dbReference type="ARBA" id="ARBA00023136"/>
    </source>
</evidence>
<feature type="transmembrane region" description="Helical" evidence="6">
    <location>
        <begin position="185"/>
        <end position="205"/>
    </location>
</feature>
<feature type="transmembrane region" description="Helical" evidence="6">
    <location>
        <begin position="68"/>
        <end position="89"/>
    </location>
</feature>
<proteinExistence type="predicted"/>
<evidence type="ECO:0000256" key="1">
    <source>
        <dbReference type="ARBA" id="ARBA00004651"/>
    </source>
</evidence>
<feature type="transmembrane region" description="Helical" evidence="6">
    <location>
        <begin position="101"/>
        <end position="125"/>
    </location>
</feature>
<dbReference type="Gene3D" id="3.30.450.20">
    <property type="entry name" value="PAS domain"/>
    <property type="match status" value="1"/>
</dbReference>
<gene>
    <name evidence="8" type="ORF">UX86_C0013G0016</name>
</gene>
<evidence type="ECO:0000256" key="6">
    <source>
        <dbReference type="SAM" id="Phobius"/>
    </source>
</evidence>
<reference evidence="8 9" key="1">
    <citation type="journal article" date="2015" name="Nature">
        <title>rRNA introns, odd ribosomes, and small enigmatic genomes across a large radiation of phyla.</title>
        <authorList>
            <person name="Brown C.T."/>
            <person name="Hug L.A."/>
            <person name="Thomas B.C."/>
            <person name="Sharon I."/>
            <person name="Castelle C.J."/>
            <person name="Singh A."/>
            <person name="Wilkins M.J."/>
            <person name="Williams K.H."/>
            <person name="Banfield J.F."/>
        </authorList>
    </citation>
    <scope>NUCLEOTIDE SEQUENCE [LARGE SCALE GENOMIC DNA]</scope>
</reference>
<keyword evidence="4 6" id="KW-1133">Transmembrane helix</keyword>
<feature type="transmembrane region" description="Helical" evidence="6">
    <location>
        <begin position="12"/>
        <end position="31"/>
    </location>
</feature>
<feature type="transmembrane region" description="Helical" evidence="6">
    <location>
        <begin position="145"/>
        <end position="164"/>
    </location>
</feature>
<dbReference type="SUPFAM" id="SSF103190">
    <property type="entry name" value="Sensory domain-like"/>
    <property type="match status" value="2"/>
</dbReference>
<dbReference type="EMBL" id="LCNU01000013">
    <property type="protein sequence ID" value="KKU64089.1"/>
    <property type="molecule type" value="Genomic_DNA"/>
</dbReference>
<feature type="transmembrane region" description="Helical" evidence="6">
    <location>
        <begin position="494"/>
        <end position="517"/>
    </location>
</feature>
<name>A0A0G1S3P7_9BACT</name>
<dbReference type="Proteomes" id="UP000034502">
    <property type="component" value="Unassembled WGS sequence"/>
</dbReference>
<comment type="subcellular location">
    <subcellularLocation>
        <location evidence="1">Cell membrane</location>
        <topology evidence="1">Multi-pass membrane protein</topology>
    </subcellularLocation>
</comment>
<sequence>MLLQLLFSNTALFALNIIAAFVFFSTGILYFDSAQISKNKRTPLLRCVGFFCLAAVSALASISIESPALALIAQIVKISGLGLILFSLTEEPILSAPGKKHAAVALPIPALFQSLVPLSGVLMALTALTYFRKVEEGLEKQLKPAGVAFLLLSVSELLRMAFFWSDTTSVYWSRFLAKFGPLWNIQHLFEFLGVVVLGAWVWGYIRFRVKLQVFVMTIGMSLVFFLTTTVFFTFMLLRNLENDALQHLKTDVKVLDYAVESLKERTAAQAKTVAQDSGVQTAFNKKDKKGLATLAAGYLSSQRASTLVIASTIGEVMVRAEDTSRTNDNVSTDPIIAAALKGQEAATIEYVPGIAVSEITVKAAVPMLGSGKAAGKVIGVVETGFVVDSTFVDGVKSVTGLDAAVFGKDKRVATTFLAPDGKSRFVGTIETNTNVVQNVLEKGEVYIGAATVLNQPFYTAYAPLKAYDGSIAGMLFVGKLQTSLIDTAKRSIDLTFLGSAALIMLSVIPAFFFARFLQEHAEA</sequence>
<keyword evidence="5 6" id="KW-0472">Membrane</keyword>
<dbReference type="GO" id="GO:0005886">
    <property type="term" value="C:plasma membrane"/>
    <property type="evidence" value="ECO:0007669"/>
    <property type="project" value="UniProtKB-SubCell"/>
</dbReference>
<evidence type="ECO:0000256" key="2">
    <source>
        <dbReference type="ARBA" id="ARBA00022475"/>
    </source>
</evidence>
<feature type="transmembrane region" description="Helical" evidence="6">
    <location>
        <begin position="211"/>
        <end position="237"/>
    </location>
</feature>